<keyword evidence="2 5" id="KW-0812">Transmembrane</keyword>
<evidence type="ECO:0000256" key="4">
    <source>
        <dbReference type="ARBA" id="ARBA00023136"/>
    </source>
</evidence>
<evidence type="ECO:0000313" key="7">
    <source>
        <dbReference type="Proteomes" id="UP000193498"/>
    </source>
</evidence>
<feature type="transmembrane region" description="Helical" evidence="5">
    <location>
        <begin position="232"/>
        <end position="253"/>
    </location>
</feature>
<protein>
    <submittedName>
        <fullName evidence="6">UPF0005-domain-containing protein</fullName>
    </submittedName>
</protein>
<proteinExistence type="inferred from homology"/>
<evidence type="ECO:0000313" key="6">
    <source>
        <dbReference type="EMBL" id="ORX94353.1"/>
    </source>
</evidence>
<feature type="transmembrane region" description="Helical" evidence="5">
    <location>
        <begin position="199"/>
        <end position="220"/>
    </location>
</feature>
<comment type="caution">
    <text evidence="6">The sequence shown here is derived from an EMBL/GenBank/DDBJ whole genome shotgun (WGS) entry which is preliminary data.</text>
</comment>
<dbReference type="OrthoDB" id="7933078at2759"/>
<dbReference type="PANTHER" id="PTHR23291">
    <property type="entry name" value="BAX INHIBITOR-RELATED"/>
    <property type="match status" value="1"/>
</dbReference>
<gene>
    <name evidence="6" type="ORF">K493DRAFT_324855</name>
</gene>
<evidence type="ECO:0000256" key="2">
    <source>
        <dbReference type="ARBA" id="ARBA00022692"/>
    </source>
</evidence>
<organism evidence="6 7">
    <name type="scientific">Basidiobolus meristosporus CBS 931.73</name>
    <dbReference type="NCBI Taxonomy" id="1314790"/>
    <lineage>
        <taxon>Eukaryota</taxon>
        <taxon>Fungi</taxon>
        <taxon>Fungi incertae sedis</taxon>
        <taxon>Zoopagomycota</taxon>
        <taxon>Entomophthoromycotina</taxon>
        <taxon>Basidiobolomycetes</taxon>
        <taxon>Basidiobolales</taxon>
        <taxon>Basidiobolaceae</taxon>
        <taxon>Basidiobolus</taxon>
    </lineage>
</organism>
<dbReference type="FunCoup" id="A0A1Y1Y8M9">
    <property type="interactions" value="218"/>
</dbReference>
<comment type="subcellular location">
    <subcellularLocation>
        <location evidence="1">Membrane</location>
        <topology evidence="1">Multi-pass membrane protein</topology>
    </subcellularLocation>
</comment>
<feature type="transmembrane region" description="Helical" evidence="5">
    <location>
        <begin position="91"/>
        <end position="109"/>
    </location>
</feature>
<dbReference type="CDD" id="cd10429">
    <property type="entry name" value="GAAP_like"/>
    <property type="match status" value="1"/>
</dbReference>
<feature type="transmembrane region" description="Helical" evidence="5">
    <location>
        <begin position="116"/>
        <end position="139"/>
    </location>
</feature>
<keyword evidence="4 5" id="KW-0472">Membrane</keyword>
<dbReference type="PANTHER" id="PTHR23291:SF50">
    <property type="entry name" value="PROTEIN LIFEGUARD 4"/>
    <property type="match status" value="1"/>
</dbReference>
<dbReference type="GO" id="GO:0016020">
    <property type="term" value="C:membrane"/>
    <property type="evidence" value="ECO:0007669"/>
    <property type="project" value="UniProtKB-SubCell"/>
</dbReference>
<dbReference type="EMBL" id="MCFE01000207">
    <property type="protein sequence ID" value="ORX94353.1"/>
    <property type="molecule type" value="Genomic_DNA"/>
</dbReference>
<dbReference type="InterPro" id="IPR006214">
    <property type="entry name" value="Bax_inhibitor_1-related"/>
</dbReference>
<name>A0A1Y1Y8M9_9FUNG</name>
<keyword evidence="7" id="KW-1185">Reference proteome</keyword>
<dbReference type="Pfam" id="PF01027">
    <property type="entry name" value="Bax1-I"/>
    <property type="match status" value="1"/>
</dbReference>
<evidence type="ECO:0000256" key="5">
    <source>
        <dbReference type="RuleBase" id="RU004379"/>
    </source>
</evidence>
<accession>A0A1Y1Y8M9</accession>
<keyword evidence="3 5" id="KW-1133">Transmembrane helix</keyword>
<evidence type="ECO:0000256" key="3">
    <source>
        <dbReference type="ARBA" id="ARBA00022989"/>
    </source>
</evidence>
<feature type="transmembrane region" description="Helical" evidence="5">
    <location>
        <begin position="58"/>
        <end position="79"/>
    </location>
</feature>
<feature type="transmembrane region" description="Helical" evidence="5">
    <location>
        <begin position="175"/>
        <end position="193"/>
    </location>
</feature>
<sequence length="260" mass="28959">MSLTSVQYGALPPTYHQAFGGNSSAPGGHAENEDDDFKYGVSVAQCEIEIRMAFIRKVYLILTTQLGATVLLGSVFFFNTQARQWVQSNDWAMFVSLFGAIGVMLALFWKRHSSPLNLYLLGAFTLLEAYSVGTVITFYSSKVVLQALIITFALFIGLTLFTMQSKYDFSGMGPMLGIVLWLVVIASFVQIFFPFSNGVQFAIAIVVAVLFCGYIVYDTYMIINRLSPDEYIIASIDLYLDVINLFLAILRILNELNSDN</sequence>
<feature type="transmembrane region" description="Helical" evidence="5">
    <location>
        <begin position="145"/>
        <end position="163"/>
    </location>
</feature>
<dbReference type="Proteomes" id="UP000193498">
    <property type="component" value="Unassembled WGS sequence"/>
</dbReference>
<evidence type="ECO:0000256" key="1">
    <source>
        <dbReference type="ARBA" id="ARBA00004141"/>
    </source>
</evidence>
<reference evidence="6 7" key="1">
    <citation type="submission" date="2016-07" db="EMBL/GenBank/DDBJ databases">
        <title>Pervasive Adenine N6-methylation of Active Genes in Fungi.</title>
        <authorList>
            <consortium name="DOE Joint Genome Institute"/>
            <person name="Mondo S.J."/>
            <person name="Dannebaum R.O."/>
            <person name="Kuo R.C."/>
            <person name="Labutti K."/>
            <person name="Haridas S."/>
            <person name="Kuo A."/>
            <person name="Salamov A."/>
            <person name="Ahrendt S.R."/>
            <person name="Lipzen A."/>
            <person name="Sullivan W."/>
            <person name="Andreopoulos W.B."/>
            <person name="Clum A."/>
            <person name="Lindquist E."/>
            <person name="Daum C."/>
            <person name="Ramamoorthy G.K."/>
            <person name="Gryganskyi A."/>
            <person name="Culley D."/>
            <person name="Magnuson J.K."/>
            <person name="James T.Y."/>
            <person name="O'Malley M.A."/>
            <person name="Stajich J.E."/>
            <person name="Spatafora J.W."/>
            <person name="Visel A."/>
            <person name="Grigoriev I.V."/>
        </authorList>
    </citation>
    <scope>NUCLEOTIDE SEQUENCE [LARGE SCALE GENOMIC DNA]</scope>
    <source>
        <strain evidence="6 7">CBS 931.73</strain>
    </source>
</reference>
<dbReference type="InParanoid" id="A0A1Y1Y8M9"/>
<comment type="similarity">
    <text evidence="5">Belongs to the BI1 family.</text>
</comment>
<dbReference type="AlphaFoldDB" id="A0A1Y1Y8M9"/>